<dbReference type="InterPro" id="IPR050493">
    <property type="entry name" value="FAD-dep_Monooxygenase_BioMet"/>
</dbReference>
<dbReference type="NCBIfam" id="NF005313">
    <property type="entry name" value="PRK06847.1"/>
    <property type="match status" value="1"/>
</dbReference>
<dbReference type="EMBL" id="BAABCN010000007">
    <property type="protein sequence ID" value="GAA3880573.1"/>
    <property type="molecule type" value="Genomic_DNA"/>
</dbReference>
<organism evidence="4 5">
    <name type="scientific">Leifsonia kafniensis</name>
    <dbReference type="NCBI Taxonomy" id="475957"/>
    <lineage>
        <taxon>Bacteria</taxon>
        <taxon>Bacillati</taxon>
        <taxon>Actinomycetota</taxon>
        <taxon>Actinomycetes</taxon>
        <taxon>Micrococcales</taxon>
        <taxon>Microbacteriaceae</taxon>
        <taxon>Leifsonia</taxon>
    </lineage>
</organism>
<dbReference type="InterPro" id="IPR002938">
    <property type="entry name" value="FAD-bd"/>
</dbReference>
<dbReference type="PRINTS" id="PR00420">
    <property type="entry name" value="RNGMNOXGNASE"/>
</dbReference>
<dbReference type="InterPro" id="IPR036188">
    <property type="entry name" value="FAD/NAD-bd_sf"/>
</dbReference>
<evidence type="ECO:0000259" key="3">
    <source>
        <dbReference type="Pfam" id="PF01494"/>
    </source>
</evidence>
<dbReference type="SUPFAM" id="SSF51905">
    <property type="entry name" value="FAD/NAD(P)-binding domain"/>
    <property type="match status" value="1"/>
</dbReference>
<sequence>MTEDRILVVGAGIGGLSTAIALRQRGFDVHVVERQPSLDASVYGVGIIQPINALRALDAIGCADACLEQGFATAAWGRKFNQEGDVLGEVPGGSIPGSRFPPMNGITRPKLHHILSDRAIALGTTIAYSTTFTRLTPNPDGVDVDFDDSTTSTFSLVIGADGVRSSVRRYVLDEGIEPTPMGQSAFRMNIPREPDMDRIILQEGETGMAGIVRIGPDLAYLFMNVAAGKSYRVPEDQLRTVLKEKLACFGGIIGRVRDRYVDEAEDIVLRPEEYLIAPAPWHRGRIVLMGDAVHAITPHLGQGAAQAIEDAVVLAECLATIDSVEHAFEAYTERRYERCKLVVESSAAVGLWELNPTADFDHVALTQRVMETMAAPI</sequence>
<dbReference type="Gene3D" id="3.50.50.60">
    <property type="entry name" value="FAD/NAD(P)-binding domain"/>
    <property type="match status" value="1"/>
</dbReference>
<evidence type="ECO:0000313" key="4">
    <source>
        <dbReference type="EMBL" id="GAA3880573.1"/>
    </source>
</evidence>
<evidence type="ECO:0000256" key="2">
    <source>
        <dbReference type="ARBA" id="ARBA00023033"/>
    </source>
</evidence>
<proteinExistence type="predicted"/>
<evidence type="ECO:0000313" key="5">
    <source>
        <dbReference type="Proteomes" id="UP001501803"/>
    </source>
</evidence>
<feature type="domain" description="FAD-binding" evidence="3">
    <location>
        <begin position="6"/>
        <end position="171"/>
    </location>
</feature>
<dbReference type="RefSeq" id="WP_345066693.1">
    <property type="nucleotide sequence ID" value="NZ_BAABCN010000007.1"/>
</dbReference>
<keyword evidence="5" id="KW-1185">Reference proteome</keyword>
<comment type="caution">
    <text evidence="4">The sequence shown here is derived from an EMBL/GenBank/DDBJ whole genome shotgun (WGS) entry which is preliminary data.</text>
</comment>
<dbReference type="Proteomes" id="UP001501803">
    <property type="component" value="Unassembled WGS sequence"/>
</dbReference>
<dbReference type="PANTHER" id="PTHR13789">
    <property type="entry name" value="MONOOXYGENASE"/>
    <property type="match status" value="1"/>
</dbReference>
<accession>A0ABP7KK80</accession>
<feature type="domain" description="FAD-binding" evidence="3">
    <location>
        <begin position="280"/>
        <end position="345"/>
    </location>
</feature>
<evidence type="ECO:0000256" key="1">
    <source>
        <dbReference type="ARBA" id="ARBA00023002"/>
    </source>
</evidence>
<gene>
    <name evidence="4" type="ORF">GCM10022381_23550</name>
</gene>
<reference evidence="5" key="1">
    <citation type="journal article" date="2019" name="Int. J. Syst. Evol. Microbiol.">
        <title>The Global Catalogue of Microorganisms (GCM) 10K type strain sequencing project: providing services to taxonomists for standard genome sequencing and annotation.</title>
        <authorList>
            <consortium name="The Broad Institute Genomics Platform"/>
            <consortium name="The Broad Institute Genome Sequencing Center for Infectious Disease"/>
            <person name="Wu L."/>
            <person name="Ma J."/>
        </authorList>
    </citation>
    <scope>NUCLEOTIDE SEQUENCE [LARGE SCALE GENOMIC DNA]</scope>
    <source>
        <strain evidence="5">JCM 17021</strain>
    </source>
</reference>
<dbReference type="PANTHER" id="PTHR13789:SF309">
    <property type="entry name" value="PUTATIVE (AFU_ORTHOLOGUE AFUA_6G14510)-RELATED"/>
    <property type="match status" value="1"/>
</dbReference>
<keyword evidence="1" id="KW-0560">Oxidoreductase</keyword>
<protein>
    <submittedName>
        <fullName evidence="4">FAD-dependent oxidoreductase</fullName>
    </submittedName>
</protein>
<keyword evidence="2" id="KW-0503">Monooxygenase</keyword>
<dbReference type="Pfam" id="PF01494">
    <property type="entry name" value="FAD_binding_3"/>
    <property type="match status" value="2"/>
</dbReference>
<name>A0ABP7KK80_9MICO</name>